<feature type="region of interest" description="Disordered" evidence="1">
    <location>
        <begin position="556"/>
        <end position="585"/>
    </location>
</feature>
<name>B8C253_THAPS</name>
<dbReference type="RefSeq" id="XP_002290133.1">
    <property type="nucleotide sequence ID" value="XM_002290097.1"/>
</dbReference>
<dbReference type="HOGENOM" id="CLU_329174_0_0_1"/>
<dbReference type="eggNOG" id="ENOG502T754">
    <property type="taxonomic scope" value="Eukaryota"/>
</dbReference>
<dbReference type="Proteomes" id="UP000001449">
    <property type="component" value="Chromosome 5"/>
</dbReference>
<feature type="region of interest" description="Disordered" evidence="1">
    <location>
        <begin position="836"/>
        <end position="873"/>
    </location>
</feature>
<accession>B8C253</accession>
<reference evidence="2 3" key="1">
    <citation type="journal article" date="2004" name="Science">
        <title>The genome of the diatom Thalassiosira pseudonana: ecology, evolution, and metabolism.</title>
        <authorList>
            <person name="Armbrust E.V."/>
            <person name="Berges J.A."/>
            <person name="Bowler C."/>
            <person name="Green B.R."/>
            <person name="Martinez D."/>
            <person name="Putnam N.H."/>
            <person name="Zhou S."/>
            <person name="Allen A.E."/>
            <person name="Apt K.E."/>
            <person name="Bechner M."/>
            <person name="Brzezinski M.A."/>
            <person name="Chaal B.K."/>
            <person name="Chiovitti A."/>
            <person name="Davis A.K."/>
            <person name="Demarest M.S."/>
            <person name="Detter J.C."/>
            <person name="Glavina T."/>
            <person name="Goodstein D."/>
            <person name="Hadi M.Z."/>
            <person name="Hellsten U."/>
            <person name="Hildebrand M."/>
            <person name="Jenkins B.D."/>
            <person name="Jurka J."/>
            <person name="Kapitonov V.V."/>
            <person name="Kroger N."/>
            <person name="Lau W.W."/>
            <person name="Lane T.W."/>
            <person name="Larimer F.W."/>
            <person name="Lippmeier J.C."/>
            <person name="Lucas S."/>
            <person name="Medina M."/>
            <person name="Montsant A."/>
            <person name="Obornik M."/>
            <person name="Parker M.S."/>
            <person name="Palenik B."/>
            <person name="Pazour G.J."/>
            <person name="Richardson P.M."/>
            <person name="Rynearson T.A."/>
            <person name="Saito M.A."/>
            <person name="Schwartz D.C."/>
            <person name="Thamatrakoln K."/>
            <person name="Valentin K."/>
            <person name="Vardi A."/>
            <person name="Wilkerson F.P."/>
            <person name="Rokhsar D.S."/>
        </authorList>
    </citation>
    <scope>NUCLEOTIDE SEQUENCE [LARGE SCALE GENOMIC DNA]</scope>
    <source>
        <strain evidence="2 3">CCMP1335</strain>
    </source>
</reference>
<feature type="region of interest" description="Disordered" evidence="1">
    <location>
        <begin position="760"/>
        <end position="779"/>
    </location>
</feature>
<dbReference type="InParanoid" id="B8C253"/>
<gene>
    <name evidence="2" type="ORF">THAPSDRAFT_22621</name>
</gene>
<dbReference type="AlphaFoldDB" id="B8C253"/>
<dbReference type="GeneID" id="7449705"/>
<feature type="compositionally biased region" description="Polar residues" evidence="1">
    <location>
        <begin position="848"/>
        <end position="862"/>
    </location>
</feature>
<evidence type="ECO:0000313" key="2">
    <source>
        <dbReference type="EMBL" id="EED91885.1"/>
    </source>
</evidence>
<feature type="compositionally biased region" description="Basic and acidic residues" evidence="1">
    <location>
        <begin position="571"/>
        <end position="585"/>
    </location>
</feature>
<proteinExistence type="predicted"/>
<protein>
    <submittedName>
        <fullName evidence="2">Uncharacterized protein</fullName>
    </submittedName>
</protein>
<organism evidence="2 3">
    <name type="scientific">Thalassiosira pseudonana</name>
    <name type="common">Marine diatom</name>
    <name type="synonym">Cyclotella nana</name>
    <dbReference type="NCBI Taxonomy" id="35128"/>
    <lineage>
        <taxon>Eukaryota</taxon>
        <taxon>Sar</taxon>
        <taxon>Stramenopiles</taxon>
        <taxon>Ochrophyta</taxon>
        <taxon>Bacillariophyta</taxon>
        <taxon>Coscinodiscophyceae</taxon>
        <taxon>Thalassiosirophycidae</taxon>
        <taxon>Thalassiosirales</taxon>
        <taxon>Thalassiosiraceae</taxon>
        <taxon>Thalassiosira</taxon>
    </lineage>
</organism>
<dbReference type="PaxDb" id="35128-Thaps22621"/>
<evidence type="ECO:0000256" key="1">
    <source>
        <dbReference type="SAM" id="MobiDB-lite"/>
    </source>
</evidence>
<reference evidence="2 3" key="2">
    <citation type="journal article" date="2008" name="Nature">
        <title>The Phaeodactylum genome reveals the evolutionary history of diatom genomes.</title>
        <authorList>
            <person name="Bowler C."/>
            <person name="Allen A.E."/>
            <person name="Badger J.H."/>
            <person name="Grimwood J."/>
            <person name="Jabbari K."/>
            <person name="Kuo A."/>
            <person name="Maheswari U."/>
            <person name="Martens C."/>
            <person name="Maumus F."/>
            <person name="Otillar R.P."/>
            <person name="Rayko E."/>
            <person name="Salamov A."/>
            <person name="Vandepoele K."/>
            <person name="Beszteri B."/>
            <person name="Gruber A."/>
            <person name="Heijde M."/>
            <person name="Katinka M."/>
            <person name="Mock T."/>
            <person name="Valentin K."/>
            <person name="Verret F."/>
            <person name="Berges J.A."/>
            <person name="Brownlee C."/>
            <person name="Cadoret J.P."/>
            <person name="Chiovitti A."/>
            <person name="Choi C.J."/>
            <person name="Coesel S."/>
            <person name="De Martino A."/>
            <person name="Detter J.C."/>
            <person name="Durkin C."/>
            <person name="Falciatore A."/>
            <person name="Fournet J."/>
            <person name="Haruta M."/>
            <person name="Huysman M.J."/>
            <person name="Jenkins B.D."/>
            <person name="Jiroutova K."/>
            <person name="Jorgensen R.E."/>
            <person name="Joubert Y."/>
            <person name="Kaplan A."/>
            <person name="Kroger N."/>
            <person name="Kroth P.G."/>
            <person name="La Roche J."/>
            <person name="Lindquist E."/>
            <person name="Lommer M."/>
            <person name="Martin-Jezequel V."/>
            <person name="Lopez P.J."/>
            <person name="Lucas S."/>
            <person name="Mangogna M."/>
            <person name="McGinnis K."/>
            <person name="Medlin L.K."/>
            <person name="Montsant A."/>
            <person name="Oudot-Le Secq M.P."/>
            <person name="Napoli C."/>
            <person name="Obornik M."/>
            <person name="Parker M.S."/>
            <person name="Petit J.L."/>
            <person name="Porcel B.M."/>
            <person name="Poulsen N."/>
            <person name="Robison M."/>
            <person name="Rychlewski L."/>
            <person name="Rynearson T.A."/>
            <person name="Schmutz J."/>
            <person name="Shapiro H."/>
            <person name="Siaut M."/>
            <person name="Stanley M."/>
            <person name="Sussman M.R."/>
            <person name="Taylor A.R."/>
            <person name="Vardi A."/>
            <person name="von Dassow P."/>
            <person name="Vyverman W."/>
            <person name="Willis A."/>
            <person name="Wyrwicz L.S."/>
            <person name="Rokhsar D.S."/>
            <person name="Weissenbach J."/>
            <person name="Armbrust E.V."/>
            <person name="Green B.R."/>
            <person name="Van de Peer Y."/>
            <person name="Grigoriev I.V."/>
        </authorList>
    </citation>
    <scope>NUCLEOTIDE SEQUENCE [LARGE SCALE GENOMIC DNA]</scope>
    <source>
        <strain evidence="2 3">CCMP1335</strain>
    </source>
</reference>
<sequence length="873" mass="98308">MDASVEEQTIQWARESLQRRRSELLERKRETAAVSSTETSSSANVKSLLQRGRALLAEVEAHSEVLGQCTSNCCSLGRTSTRSIDNSSPRLKDVMPHDNVTSSCNFMSKFLQESNTASNRRPVGVDITDESLDLSRSNLASIPTKVPVWEENDNVQSTINDDTSELGALLQEGDARARLDDLIATVRRRGYDPLKHLEGQCDIPFKTIYSFDPDTMNAARRAAIKKVKRDKVAAAAEEEARKLKSFKALPLPGGLEVKHDIFAPTQSFQGKHLSTVEKLVRQNTKRGEFNDSSSMSLGGFGSNSVVTSRTIHDNSLTSCEFENEADRHRASQVRNEKRMKKRQLLEAVNRTIMKDMGMPLGDDTSTAYSVHSETDCVEDPAKIRQQIARLETKLEQKKIQRSATLNDIVEIDLNSMFSRLISEDADDDAKRIIDHLKRRACGHIVDGVLMEDFQHDLQDISDNDEKSIASKTNLFRRQEAWAKQREQKRSDARSRIEADAMSDVTWRPQIVHAEQSWMKAKAAHDEALQRVLKAEQRKHQEREERDRVINELKAKEMEELGRQAKSNSKTVKSESEKEDQMKRLEKLARPRQFKEDPSVGKRDDITELAADCTTVSRGKHSKLAPKANIFLPSKPSGNTMDRSMGNAPIPNAFIGLSKYTGKRFSDMNDKEFAKIVKHISKMASKKVKGIPIPPSMVTEDELIIGDPEHVFDVENSDTAHQRQGVEEEWRGNAFVSSSAQHQLIRQAEVSARSSTKSRFKLASFQRPQVPLQPPESDEPYKLYERSESNFFDKETSTDEKGRFRVRDARGFLPETMRKISYQAKAGEEGVTLLVGKRNTGVGDEEPSSRPSLIYSISTNSLPRSGGIRTEDDS</sequence>
<keyword evidence="3" id="KW-1185">Reference proteome</keyword>
<dbReference type="KEGG" id="tps:THAPSDRAFT_22621"/>
<evidence type="ECO:0000313" key="3">
    <source>
        <dbReference type="Proteomes" id="UP000001449"/>
    </source>
</evidence>
<dbReference type="EMBL" id="CM000642">
    <property type="protein sequence ID" value="EED91885.1"/>
    <property type="molecule type" value="Genomic_DNA"/>
</dbReference>